<proteinExistence type="predicted"/>
<organism evidence="2 3">
    <name type="scientific">Acer saccharum</name>
    <name type="common">Sugar maple</name>
    <dbReference type="NCBI Taxonomy" id="4024"/>
    <lineage>
        <taxon>Eukaryota</taxon>
        <taxon>Viridiplantae</taxon>
        <taxon>Streptophyta</taxon>
        <taxon>Embryophyta</taxon>
        <taxon>Tracheophyta</taxon>
        <taxon>Spermatophyta</taxon>
        <taxon>Magnoliopsida</taxon>
        <taxon>eudicotyledons</taxon>
        <taxon>Gunneridae</taxon>
        <taxon>Pentapetalae</taxon>
        <taxon>rosids</taxon>
        <taxon>malvids</taxon>
        <taxon>Sapindales</taxon>
        <taxon>Sapindaceae</taxon>
        <taxon>Hippocastanoideae</taxon>
        <taxon>Acereae</taxon>
        <taxon>Acer</taxon>
    </lineage>
</organism>
<reference evidence="2" key="2">
    <citation type="submission" date="2023-06" db="EMBL/GenBank/DDBJ databases">
        <authorList>
            <person name="Swenson N.G."/>
            <person name="Wegrzyn J.L."/>
            <person name="Mcevoy S.L."/>
        </authorList>
    </citation>
    <scope>NUCLEOTIDE SEQUENCE</scope>
    <source>
        <strain evidence="2">NS2018</strain>
        <tissue evidence="2">Leaf</tissue>
    </source>
</reference>
<dbReference type="AlphaFoldDB" id="A0AA39TJ12"/>
<gene>
    <name evidence="2" type="ORF">LWI29_033724</name>
</gene>
<dbReference type="Proteomes" id="UP001168877">
    <property type="component" value="Unassembled WGS sequence"/>
</dbReference>
<dbReference type="EMBL" id="JAUESC010000002">
    <property type="protein sequence ID" value="KAK0606059.1"/>
    <property type="molecule type" value="Genomic_DNA"/>
</dbReference>
<feature type="compositionally biased region" description="Basic and acidic residues" evidence="1">
    <location>
        <begin position="9"/>
        <end position="26"/>
    </location>
</feature>
<sequence length="100" mass="11169">MGRIVAGQKHVEGGDQRQMDDGRGGEEFGGGGVPWRLGLTGVNNNASTTFNPTSQQRSGRERNWVIQIQEYESGWLLSDLFLVSNQELKLKFTFKLQLLS</sequence>
<keyword evidence="3" id="KW-1185">Reference proteome</keyword>
<evidence type="ECO:0000313" key="3">
    <source>
        <dbReference type="Proteomes" id="UP001168877"/>
    </source>
</evidence>
<protein>
    <submittedName>
        <fullName evidence="2">Uncharacterized protein</fullName>
    </submittedName>
</protein>
<feature type="region of interest" description="Disordered" evidence="1">
    <location>
        <begin position="1"/>
        <end position="30"/>
    </location>
</feature>
<evidence type="ECO:0000313" key="2">
    <source>
        <dbReference type="EMBL" id="KAK0606059.1"/>
    </source>
</evidence>
<accession>A0AA39TJ12</accession>
<reference evidence="2" key="1">
    <citation type="journal article" date="2022" name="Plant J.">
        <title>Strategies of tolerance reflected in two North American maple genomes.</title>
        <authorList>
            <person name="McEvoy S.L."/>
            <person name="Sezen U.U."/>
            <person name="Trouern-Trend A."/>
            <person name="McMahon S.M."/>
            <person name="Schaberg P.G."/>
            <person name="Yang J."/>
            <person name="Wegrzyn J.L."/>
            <person name="Swenson N.G."/>
        </authorList>
    </citation>
    <scope>NUCLEOTIDE SEQUENCE</scope>
    <source>
        <strain evidence="2">NS2018</strain>
    </source>
</reference>
<evidence type="ECO:0000256" key="1">
    <source>
        <dbReference type="SAM" id="MobiDB-lite"/>
    </source>
</evidence>
<name>A0AA39TJ12_ACESA</name>
<comment type="caution">
    <text evidence="2">The sequence shown here is derived from an EMBL/GenBank/DDBJ whole genome shotgun (WGS) entry which is preliminary data.</text>
</comment>